<dbReference type="GeneID" id="78126891"/>
<keyword evidence="3" id="KW-1185">Reference proteome</keyword>
<sequence length="134" mass="15201">MVPGELTITEQFGYPERRTAADTFRIVARMSPTKKGRGRYRPLSANDSPVPIGRDLRFEIDACTVQEPYDVYWKVRNAGSEAARRKAFRGEILNRGHRIQETSDFPGPYWVQAWIAKDGITIATAAQDVIIMSR</sequence>
<feature type="domain" description="Adenylyl/Guanylyl and SMODS C-terminal sensor" evidence="1">
    <location>
        <begin position="20"/>
        <end position="131"/>
    </location>
</feature>
<evidence type="ECO:0000259" key="1">
    <source>
        <dbReference type="Pfam" id="PF18134"/>
    </source>
</evidence>
<gene>
    <name evidence="2" type="ORF">DDE84_04210</name>
</gene>
<dbReference type="OrthoDB" id="3328101at2"/>
<reference evidence="2 3" key="1">
    <citation type="submission" date="2018-04" db="EMBL/GenBank/DDBJ databases">
        <authorList>
            <person name="Eckel V.P."/>
            <person name="Vogel R.F."/>
        </authorList>
    </citation>
    <scope>NUCLEOTIDE SEQUENCE [LARGE SCALE GENOMIC DNA]</scope>
    <source>
        <strain evidence="3">TMW 2.1764</strain>
    </source>
</reference>
<evidence type="ECO:0000313" key="3">
    <source>
        <dbReference type="Proteomes" id="UP000325415"/>
    </source>
</evidence>
<protein>
    <recommendedName>
        <fullName evidence="1">Adenylyl/Guanylyl and SMODS C-terminal sensor domain-containing protein</fullName>
    </recommendedName>
</protein>
<proteinExistence type="predicted"/>
<dbReference type="InterPro" id="IPR040511">
    <property type="entry name" value="AGS_C"/>
</dbReference>
<evidence type="ECO:0000313" key="2">
    <source>
        <dbReference type="EMBL" id="KAE8129272.1"/>
    </source>
</evidence>
<organism evidence="2 3">
    <name type="scientific">Bifidobacterium tibiigranuli</name>
    <dbReference type="NCBI Taxonomy" id="2172043"/>
    <lineage>
        <taxon>Bacteria</taxon>
        <taxon>Bacillati</taxon>
        <taxon>Actinomycetota</taxon>
        <taxon>Actinomycetes</taxon>
        <taxon>Bifidobacteriales</taxon>
        <taxon>Bifidobacteriaceae</taxon>
        <taxon>Bifidobacterium</taxon>
    </lineage>
</organism>
<accession>A0A5N6S787</accession>
<name>A0A5N6S787_9BIFI</name>
<comment type="caution">
    <text evidence="2">The sequence shown here is derived from an EMBL/GenBank/DDBJ whole genome shotgun (WGS) entry which is preliminary data.</text>
</comment>
<dbReference type="Pfam" id="PF18134">
    <property type="entry name" value="AGS_C"/>
    <property type="match status" value="1"/>
</dbReference>
<dbReference type="AlphaFoldDB" id="A0A5N6S787"/>
<dbReference type="RefSeq" id="WP_152580475.1">
    <property type="nucleotide sequence ID" value="NZ_QDAG01000003.1"/>
</dbReference>
<dbReference type="EMBL" id="QDAG01000003">
    <property type="protein sequence ID" value="KAE8129272.1"/>
    <property type="molecule type" value="Genomic_DNA"/>
</dbReference>
<dbReference type="Proteomes" id="UP000325415">
    <property type="component" value="Unassembled WGS sequence"/>
</dbReference>